<evidence type="ECO:0000256" key="2">
    <source>
        <dbReference type="ARBA" id="ARBA00022840"/>
    </source>
</evidence>
<keyword evidence="1 4" id="KW-0547">Nucleotide-binding</keyword>
<organism evidence="7 8">
    <name type="scientific">Orrella marina</name>
    <dbReference type="NCBI Taxonomy" id="2163011"/>
    <lineage>
        <taxon>Bacteria</taxon>
        <taxon>Pseudomonadati</taxon>
        <taxon>Pseudomonadota</taxon>
        <taxon>Betaproteobacteria</taxon>
        <taxon>Burkholderiales</taxon>
        <taxon>Alcaligenaceae</taxon>
        <taxon>Orrella</taxon>
    </lineage>
</organism>
<evidence type="ECO:0000256" key="4">
    <source>
        <dbReference type="HAMAP-Rule" id="MF_00636"/>
    </source>
</evidence>
<evidence type="ECO:0000259" key="6">
    <source>
        <dbReference type="Pfam" id="PF22740"/>
    </source>
</evidence>
<name>A0A2R4XL24_9BURK</name>
<dbReference type="EMBL" id="CP028901">
    <property type="protein sequence ID" value="AWB34507.1"/>
    <property type="molecule type" value="Genomic_DNA"/>
</dbReference>
<feature type="domain" description="RapZ C-terminal" evidence="6">
    <location>
        <begin position="172"/>
        <end position="287"/>
    </location>
</feature>
<dbReference type="GO" id="GO:0005525">
    <property type="term" value="F:GTP binding"/>
    <property type="evidence" value="ECO:0007669"/>
    <property type="project" value="UniProtKB-UniRule"/>
</dbReference>
<evidence type="ECO:0000256" key="3">
    <source>
        <dbReference type="ARBA" id="ARBA00023134"/>
    </source>
</evidence>
<protein>
    <submittedName>
        <fullName evidence="7">RNase adapter RapZ</fullName>
    </submittedName>
</protein>
<keyword evidence="8" id="KW-1185">Reference proteome</keyword>
<dbReference type="RefSeq" id="WP_108621923.1">
    <property type="nucleotide sequence ID" value="NZ_CP028901.1"/>
</dbReference>
<proteinExistence type="inferred from homology"/>
<feature type="binding site" evidence="4">
    <location>
        <begin position="13"/>
        <end position="20"/>
    </location>
    <ligand>
        <name>ATP</name>
        <dbReference type="ChEBI" id="CHEBI:30616"/>
    </ligand>
</feature>
<dbReference type="InterPro" id="IPR027417">
    <property type="entry name" value="P-loop_NTPase"/>
</dbReference>
<dbReference type="InterPro" id="IPR053930">
    <property type="entry name" value="RapZ-like_N"/>
</dbReference>
<gene>
    <name evidence="7" type="ORF">DBV39_13185</name>
</gene>
<sequence length="292" mass="33318">MDEPQVKFILLTGISGAGKSVALKYLEDVGYACVDNLPVTLLDHFIETTQRAGETRVAVAIDARSPGNLRSLPDILRRHRLQGLSIRVLFLDADDITLVQRYSESRRRHPLSRRLTDSGQAPGLHACIQQERELLDPLRNQEHVIDTSGLTPSQLRHWMQELVGQSRQRVIMTIESFAFKIGSPRDADLVFDVRCLPNPHYEPALKPLTGRDPAVIAWLEQFGEVREMVNDIEQFVRKWLPRYTTDTRAYFTIAIGCTGGQHRSVYVVEQLAQRFVDISNLLVRHRNRPEFS</sequence>
<reference evidence="7 8" key="1">
    <citation type="submission" date="2018-04" db="EMBL/GenBank/DDBJ databases">
        <title>Bordetella sp. HZ20 isolated from seawater.</title>
        <authorList>
            <person name="Sun C."/>
        </authorList>
    </citation>
    <scope>NUCLEOTIDE SEQUENCE [LARGE SCALE GENOMIC DNA]</scope>
    <source>
        <strain evidence="7 8">HZ20</strain>
    </source>
</reference>
<dbReference type="OrthoDB" id="9784461at2"/>
<evidence type="ECO:0000313" key="8">
    <source>
        <dbReference type="Proteomes" id="UP000244571"/>
    </source>
</evidence>
<dbReference type="PANTHER" id="PTHR30448:SF0">
    <property type="entry name" value="RNASE ADAPTER PROTEIN RAPZ"/>
    <property type="match status" value="1"/>
</dbReference>
<dbReference type="InterPro" id="IPR005337">
    <property type="entry name" value="RapZ-like"/>
</dbReference>
<dbReference type="InterPro" id="IPR053931">
    <property type="entry name" value="RapZ_C"/>
</dbReference>
<dbReference type="Proteomes" id="UP000244571">
    <property type="component" value="Chromosome"/>
</dbReference>
<feature type="binding site" evidence="4">
    <location>
        <begin position="62"/>
        <end position="65"/>
    </location>
    <ligand>
        <name>GTP</name>
        <dbReference type="ChEBI" id="CHEBI:37565"/>
    </ligand>
</feature>
<dbReference type="Gene3D" id="3.40.50.300">
    <property type="entry name" value="P-loop containing nucleotide triphosphate hydrolases"/>
    <property type="match status" value="1"/>
</dbReference>
<dbReference type="NCBIfam" id="NF003828">
    <property type="entry name" value="PRK05416.1"/>
    <property type="match status" value="1"/>
</dbReference>
<dbReference type="AlphaFoldDB" id="A0A2R4XL24"/>
<feature type="domain" description="RapZ-like N-terminal" evidence="5">
    <location>
        <begin position="7"/>
        <end position="162"/>
    </location>
</feature>
<dbReference type="Pfam" id="PF22740">
    <property type="entry name" value="PapZ_C"/>
    <property type="match status" value="1"/>
</dbReference>
<dbReference type="SUPFAM" id="SSF52540">
    <property type="entry name" value="P-loop containing nucleoside triphosphate hydrolases"/>
    <property type="match status" value="1"/>
</dbReference>
<evidence type="ECO:0000259" key="5">
    <source>
        <dbReference type="Pfam" id="PF03668"/>
    </source>
</evidence>
<keyword evidence="3 4" id="KW-0342">GTP-binding</keyword>
<keyword evidence="2 4" id="KW-0067">ATP-binding</keyword>
<dbReference type="PANTHER" id="PTHR30448">
    <property type="entry name" value="RNASE ADAPTER PROTEIN RAPZ"/>
    <property type="match status" value="1"/>
</dbReference>
<dbReference type="HAMAP" id="MF_00636">
    <property type="entry name" value="RapZ_like"/>
    <property type="match status" value="1"/>
</dbReference>
<accession>A0A2R4XL24</accession>
<dbReference type="GO" id="GO:0005524">
    <property type="term" value="F:ATP binding"/>
    <property type="evidence" value="ECO:0007669"/>
    <property type="project" value="UniProtKB-UniRule"/>
</dbReference>
<dbReference type="PIRSF" id="PIRSF005052">
    <property type="entry name" value="P-loopkin"/>
    <property type="match status" value="1"/>
</dbReference>
<dbReference type="KEGG" id="boz:DBV39_13185"/>
<evidence type="ECO:0000313" key="7">
    <source>
        <dbReference type="EMBL" id="AWB34507.1"/>
    </source>
</evidence>
<dbReference type="Pfam" id="PF03668">
    <property type="entry name" value="RapZ-like_N"/>
    <property type="match status" value="1"/>
</dbReference>
<evidence type="ECO:0000256" key="1">
    <source>
        <dbReference type="ARBA" id="ARBA00022741"/>
    </source>
</evidence>